<dbReference type="PANTHER" id="PTHR23409:SF18">
    <property type="entry name" value="RIBONUCLEOSIDE-DIPHOSPHATE REDUCTASE SUBUNIT M2"/>
    <property type="match status" value="1"/>
</dbReference>
<dbReference type="InterPro" id="IPR012348">
    <property type="entry name" value="RNR-like"/>
</dbReference>
<dbReference type="SUPFAM" id="SSF47240">
    <property type="entry name" value="Ferritin-like"/>
    <property type="match status" value="1"/>
</dbReference>
<comment type="caution">
    <text evidence="2">The sequence shown here is derived from an EMBL/GenBank/DDBJ whole genome shotgun (WGS) entry which is preliminary data.</text>
</comment>
<reference evidence="3" key="1">
    <citation type="submission" date="2016-05" db="EMBL/GenBank/DDBJ databases">
        <title>Draft genome sequences of four strains of Ehrlichia ruminantium, a tick-borne pathogen of ruminants, isolated from Zimbabwe, The Gambia and Ghana.</title>
        <authorList>
            <person name="Nakao R."/>
            <person name="Jongejan F."/>
            <person name="Sugimoto C."/>
        </authorList>
    </citation>
    <scope>NUCLEOTIDE SEQUENCE [LARGE SCALE GENOMIC DNA]</scope>
    <source>
        <strain evidence="3">Pokoase 417</strain>
    </source>
</reference>
<feature type="non-terminal residue" evidence="2">
    <location>
        <position position="1"/>
    </location>
</feature>
<dbReference type="GO" id="GO:0009263">
    <property type="term" value="P:deoxyribonucleotide biosynthetic process"/>
    <property type="evidence" value="ECO:0007669"/>
    <property type="project" value="InterPro"/>
</dbReference>
<evidence type="ECO:0000313" key="3">
    <source>
        <dbReference type="Proteomes" id="UP000092731"/>
    </source>
</evidence>
<dbReference type="Gene3D" id="1.10.620.20">
    <property type="entry name" value="Ribonucleotide Reductase, subunit A"/>
    <property type="match status" value="1"/>
</dbReference>
<name>A0A170SQQ8_EHRRU</name>
<dbReference type="AlphaFoldDB" id="A0A170SQQ8"/>
<dbReference type="GO" id="GO:0016491">
    <property type="term" value="F:oxidoreductase activity"/>
    <property type="evidence" value="ECO:0007669"/>
    <property type="project" value="InterPro"/>
</dbReference>
<accession>A0A170SQQ8</accession>
<proteinExistence type="predicted"/>
<evidence type="ECO:0000256" key="1">
    <source>
        <dbReference type="ARBA" id="ARBA00001962"/>
    </source>
</evidence>
<evidence type="ECO:0000313" key="2">
    <source>
        <dbReference type="EMBL" id="GAT78252.1"/>
    </source>
</evidence>
<dbReference type="Proteomes" id="UP000092731">
    <property type="component" value="Unassembled WGS sequence"/>
</dbReference>
<dbReference type="InterPro" id="IPR009078">
    <property type="entry name" value="Ferritin-like_SF"/>
</dbReference>
<comment type="cofactor">
    <cofactor evidence="1">
        <name>Fe cation</name>
        <dbReference type="ChEBI" id="CHEBI:24875"/>
    </cofactor>
</comment>
<protein>
    <submittedName>
        <fullName evidence="2">Ribonucleotide-diphosphate reductase subunit beta</fullName>
    </submittedName>
</protein>
<dbReference type="PANTHER" id="PTHR23409">
    <property type="entry name" value="RIBONUCLEOSIDE-DIPHOSPHATE REDUCTASE SMALL CHAIN"/>
    <property type="match status" value="1"/>
</dbReference>
<gene>
    <name evidence="2" type="primary">nrdF</name>
    <name evidence="2" type="ORF">EHRUM3_04660</name>
</gene>
<dbReference type="InterPro" id="IPR000358">
    <property type="entry name" value="RNR_small_fam"/>
</dbReference>
<sequence length="65" mass="7800">YIRYIANRRLIQLNLEPIYSANKNPLLWLDEILNGVEHTNFFENRVTEYTRAATEGTWEEAFEDH</sequence>
<dbReference type="EMBL" id="BDDM01000154">
    <property type="protein sequence ID" value="GAT78252.1"/>
    <property type="molecule type" value="Genomic_DNA"/>
</dbReference>
<organism evidence="2 3">
    <name type="scientific">Ehrlichia ruminantium</name>
    <name type="common">heartwater rickettsia</name>
    <name type="synonym">Cowdria ruminantium</name>
    <dbReference type="NCBI Taxonomy" id="779"/>
    <lineage>
        <taxon>Bacteria</taxon>
        <taxon>Pseudomonadati</taxon>
        <taxon>Pseudomonadota</taxon>
        <taxon>Alphaproteobacteria</taxon>
        <taxon>Rickettsiales</taxon>
        <taxon>Anaplasmataceae</taxon>
        <taxon>Ehrlichia</taxon>
    </lineage>
</organism>